<name>A0A1H6D2N0_9ACTN</name>
<dbReference type="InterPro" id="IPR021373">
    <property type="entry name" value="DUF2993"/>
</dbReference>
<evidence type="ECO:0000313" key="2">
    <source>
        <dbReference type="Proteomes" id="UP000236723"/>
    </source>
</evidence>
<protein>
    <recommendedName>
        <fullName evidence="3">DUF2993 domain-containing protein</fullName>
    </recommendedName>
</protein>
<gene>
    <name evidence="1" type="ORF">SAMN04489712_112190</name>
</gene>
<dbReference type="RefSeq" id="WP_103940786.1">
    <property type="nucleotide sequence ID" value="NZ_FNVO01000012.1"/>
</dbReference>
<dbReference type="OrthoDB" id="3215846at2"/>
<dbReference type="Pfam" id="PF11209">
    <property type="entry name" value="LmeA"/>
    <property type="match status" value="1"/>
</dbReference>
<organism evidence="1 2">
    <name type="scientific">Thermomonospora echinospora</name>
    <dbReference type="NCBI Taxonomy" id="1992"/>
    <lineage>
        <taxon>Bacteria</taxon>
        <taxon>Bacillati</taxon>
        <taxon>Actinomycetota</taxon>
        <taxon>Actinomycetes</taxon>
        <taxon>Streptosporangiales</taxon>
        <taxon>Thermomonosporaceae</taxon>
        <taxon>Thermomonospora</taxon>
    </lineage>
</organism>
<dbReference type="AlphaFoldDB" id="A0A1H6D2N0"/>
<sequence length="232" mass="24554">MRKVLVVFLILLVGGVIAADRIGVRMVQNEIGERVAAQYDLPRRPEVTIHGFPFLTQAIGGEYDRIDVAVGDYTQQRVTVKDVRIEMRGVQAPLDQVTAGNTANVVVRAANASAVIPYELMRQYAPKQVTGIKANGPDLQVDLSGSLGGLPVSGTAVVSVEATEGGVRFTPRSVGTGGVQIPVNLVRQQLAWTVPVRDLPIGSRISRVEVTPDGVRVAATAQNVNLGALAAG</sequence>
<dbReference type="Proteomes" id="UP000236723">
    <property type="component" value="Unassembled WGS sequence"/>
</dbReference>
<proteinExistence type="predicted"/>
<evidence type="ECO:0000313" key="1">
    <source>
        <dbReference type="EMBL" id="SEG79258.1"/>
    </source>
</evidence>
<keyword evidence="2" id="KW-1185">Reference proteome</keyword>
<evidence type="ECO:0008006" key="3">
    <source>
        <dbReference type="Google" id="ProtNLM"/>
    </source>
</evidence>
<reference evidence="2" key="1">
    <citation type="submission" date="2016-10" db="EMBL/GenBank/DDBJ databases">
        <authorList>
            <person name="Varghese N."/>
            <person name="Submissions S."/>
        </authorList>
    </citation>
    <scope>NUCLEOTIDE SEQUENCE [LARGE SCALE GENOMIC DNA]</scope>
    <source>
        <strain evidence="2">DSM 43163</strain>
    </source>
</reference>
<accession>A0A1H6D2N0</accession>
<dbReference type="EMBL" id="FNVO01000012">
    <property type="protein sequence ID" value="SEG79258.1"/>
    <property type="molecule type" value="Genomic_DNA"/>
</dbReference>